<keyword evidence="2" id="KW-1185">Reference proteome</keyword>
<proteinExistence type="predicted"/>
<dbReference type="RefSeq" id="XP_002544153.1">
    <property type="nucleotide sequence ID" value="XM_002544107.1"/>
</dbReference>
<dbReference type="InParanoid" id="C4JLG2"/>
<dbReference type="EMBL" id="CH476616">
    <property type="protein sequence ID" value="EEP78824.1"/>
    <property type="molecule type" value="Genomic_DNA"/>
</dbReference>
<dbReference type="AlphaFoldDB" id="C4JLG2"/>
<accession>C4JLG2</accession>
<dbReference type="HOGENOM" id="CLU_1533717_0_0_1"/>
<protein>
    <submittedName>
        <fullName evidence="1">Uncharacterized protein</fullName>
    </submittedName>
</protein>
<dbReference type="GeneID" id="8439533"/>
<gene>
    <name evidence="1" type="ORF">UREG_03670</name>
</gene>
<name>C4JLG2_UNCRE</name>
<organism evidence="1 2">
    <name type="scientific">Uncinocarpus reesii (strain UAMH 1704)</name>
    <dbReference type="NCBI Taxonomy" id="336963"/>
    <lineage>
        <taxon>Eukaryota</taxon>
        <taxon>Fungi</taxon>
        <taxon>Dikarya</taxon>
        <taxon>Ascomycota</taxon>
        <taxon>Pezizomycotina</taxon>
        <taxon>Eurotiomycetes</taxon>
        <taxon>Eurotiomycetidae</taxon>
        <taxon>Onygenales</taxon>
        <taxon>Onygenaceae</taxon>
        <taxon>Uncinocarpus</taxon>
    </lineage>
</organism>
<dbReference type="Proteomes" id="UP000002058">
    <property type="component" value="Unassembled WGS sequence"/>
</dbReference>
<dbReference type="KEGG" id="ure:UREG_03670"/>
<sequence length="175" mass="19330">MTTGQWFPGRFAKTNRSRLQGGSFGIIQTPTRSRGSRLGRSTEYTVCKLQSNPPKSIESATEARRHGKQLVVAIDLESGPRNTGCLRWGFRKKFQYGPSRLKMRAVVPGPLRATANQPAPIAPAVSFSWPGRTRLGLFIINLAQGVMLAPRDLQRHGSPCLLTERAFDPSWPTVS</sequence>
<dbReference type="VEuPathDB" id="FungiDB:UREG_03670"/>
<evidence type="ECO:0000313" key="1">
    <source>
        <dbReference type="EMBL" id="EEP78824.1"/>
    </source>
</evidence>
<reference evidence="2" key="1">
    <citation type="journal article" date="2009" name="Genome Res.">
        <title>Comparative genomic analyses of the human fungal pathogens Coccidioides and their relatives.</title>
        <authorList>
            <person name="Sharpton T.J."/>
            <person name="Stajich J.E."/>
            <person name="Rounsley S.D."/>
            <person name="Gardner M.J."/>
            <person name="Wortman J.R."/>
            <person name="Jordar V.S."/>
            <person name="Maiti R."/>
            <person name="Kodira C.D."/>
            <person name="Neafsey D.E."/>
            <person name="Zeng Q."/>
            <person name="Hung C.-Y."/>
            <person name="McMahan C."/>
            <person name="Muszewska A."/>
            <person name="Grynberg M."/>
            <person name="Mandel M.A."/>
            <person name="Kellner E.M."/>
            <person name="Barker B.M."/>
            <person name="Galgiani J.N."/>
            <person name="Orbach M.J."/>
            <person name="Kirkland T.N."/>
            <person name="Cole G.T."/>
            <person name="Henn M.R."/>
            <person name="Birren B.W."/>
            <person name="Taylor J.W."/>
        </authorList>
    </citation>
    <scope>NUCLEOTIDE SEQUENCE [LARGE SCALE GENOMIC DNA]</scope>
    <source>
        <strain evidence="2">UAMH 1704</strain>
    </source>
</reference>
<evidence type="ECO:0000313" key="2">
    <source>
        <dbReference type="Proteomes" id="UP000002058"/>
    </source>
</evidence>